<dbReference type="Gene3D" id="1.10.10.880">
    <property type="entry name" value="Anti sigma-E protein RseA, N-terminal domain"/>
    <property type="match status" value="1"/>
</dbReference>
<dbReference type="InterPro" id="IPR036147">
    <property type="entry name" value="Anti-sigma_E_RseA_N_sf"/>
</dbReference>
<comment type="caution">
    <text evidence="3">The sequence shown here is derived from an EMBL/GenBank/DDBJ whole genome shotgun (WGS) entry which is preliminary data.</text>
</comment>
<name>A0ABP9LN37_9GAMM</name>
<feature type="compositionally biased region" description="Polar residues" evidence="1">
    <location>
        <begin position="283"/>
        <end position="295"/>
    </location>
</feature>
<dbReference type="InterPro" id="IPR005572">
    <property type="entry name" value="Anti-sigma_E_RseA_N"/>
</dbReference>
<feature type="region of interest" description="Disordered" evidence="1">
    <location>
        <begin position="222"/>
        <end position="295"/>
    </location>
</feature>
<dbReference type="SUPFAM" id="SSF89069">
    <property type="entry name" value="N-terminal, cytoplasmic domain of anti-sigmaE factor RseA"/>
    <property type="match status" value="1"/>
</dbReference>
<dbReference type="CDD" id="cd16328">
    <property type="entry name" value="RseA_N"/>
    <property type="match status" value="1"/>
</dbReference>
<feature type="compositionally biased region" description="Polar residues" evidence="1">
    <location>
        <begin position="261"/>
        <end position="270"/>
    </location>
</feature>
<feature type="domain" description="Anti sigma-E protein RseA N-terminal" evidence="2">
    <location>
        <begin position="11"/>
        <end position="92"/>
    </location>
</feature>
<feature type="region of interest" description="Disordered" evidence="1">
    <location>
        <begin position="177"/>
        <end position="203"/>
    </location>
</feature>
<dbReference type="PANTHER" id="PTHR38104">
    <property type="match status" value="1"/>
</dbReference>
<evidence type="ECO:0000259" key="2">
    <source>
        <dbReference type="Pfam" id="PF03872"/>
    </source>
</evidence>
<dbReference type="InterPro" id="IPR052383">
    <property type="entry name" value="Anti-sigma-E_RseA-like"/>
</dbReference>
<dbReference type="PANTHER" id="PTHR38104:SF1">
    <property type="entry name" value="ANTI-SIGMA-E FACTOR RSEA"/>
    <property type="match status" value="1"/>
</dbReference>
<reference evidence="4" key="1">
    <citation type="journal article" date="2019" name="Int. J. Syst. Evol. Microbiol.">
        <title>The Global Catalogue of Microorganisms (GCM) 10K type strain sequencing project: providing services to taxonomists for standard genome sequencing and annotation.</title>
        <authorList>
            <consortium name="The Broad Institute Genomics Platform"/>
            <consortium name="The Broad Institute Genome Sequencing Center for Infectious Disease"/>
            <person name="Wu L."/>
            <person name="Ma J."/>
        </authorList>
    </citation>
    <scope>NUCLEOTIDE SEQUENCE [LARGE SCALE GENOMIC DNA]</scope>
    <source>
        <strain evidence="4">JCM 19212</strain>
    </source>
</reference>
<feature type="compositionally biased region" description="Polar residues" evidence="1">
    <location>
        <begin position="222"/>
        <end position="231"/>
    </location>
</feature>
<accession>A0ABP9LN37</accession>
<evidence type="ECO:0000256" key="1">
    <source>
        <dbReference type="SAM" id="MobiDB-lite"/>
    </source>
</evidence>
<evidence type="ECO:0000313" key="4">
    <source>
        <dbReference type="Proteomes" id="UP001501083"/>
    </source>
</evidence>
<dbReference type="Proteomes" id="UP001501083">
    <property type="component" value="Unassembled WGS sequence"/>
</dbReference>
<organism evidence="3 4">
    <name type="scientific">Lysobacter panacisoli</name>
    <dbReference type="NCBI Taxonomy" id="1255263"/>
    <lineage>
        <taxon>Bacteria</taxon>
        <taxon>Pseudomonadati</taxon>
        <taxon>Pseudomonadota</taxon>
        <taxon>Gammaproteobacteria</taxon>
        <taxon>Lysobacterales</taxon>
        <taxon>Lysobacteraceae</taxon>
        <taxon>Lysobacter</taxon>
    </lineage>
</organism>
<gene>
    <name evidence="3" type="ORF">GCM10025759_27740</name>
</gene>
<dbReference type="Pfam" id="PF03872">
    <property type="entry name" value="RseA_N"/>
    <property type="match status" value="1"/>
</dbReference>
<protein>
    <submittedName>
        <fullName evidence="3">Sigma-E factor negative regulatory protein</fullName>
    </submittedName>
</protein>
<proteinExistence type="predicted"/>
<keyword evidence="4" id="KW-1185">Reference proteome</keyword>
<feature type="compositionally biased region" description="Low complexity" evidence="1">
    <location>
        <begin position="184"/>
        <end position="193"/>
    </location>
</feature>
<sequence length="295" mass="30590">MTSNHRPNEDRETLSALFDSQLQGDEARFALRRLEHDATWRESCGRWQLYGDVMRGQAVALAAGGFAERVAAAIAQETRQQAAPVASAARPALSRRGWIGGALAASVAVVALFVTRPFSNESAPATPDVAPTQVASAAVQPVPAAPAPAPAVPARTPDPTAGLSAAAVAVAEVPRRAAERRASRGQSQRAALRTSRRNSEAMPIAASATPVAVASVDAVGSQNAATSTNNPFKPEHAETASRPWPRAVLPQYSGGGAMTASFGTSSNSPSFYPFEPQPAHATDTAQSGEGDTPQH</sequence>
<dbReference type="RefSeq" id="WP_158982041.1">
    <property type="nucleotide sequence ID" value="NZ_BAABKY010000004.1"/>
</dbReference>
<dbReference type="EMBL" id="BAABKY010000004">
    <property type="protein sequence ID" value="GAA5079530.1"/>
    <property type="molecule type" value="Genomic_DNA"/>
</dbReference>
<evidence type="ECO:0000313" key="3">
    <source>
        <dbReference type="EMBL" id="GAA5079530.1"/>
    </source>
</evidence>